<keyword evidence="1" id="KW-0812">Transmembrane</keyword>
<feature type="transmembrane region" description="Helical" evidence="1">
    <location>
        <begin position="981"/>
        <end position="1010"/>
    </location>
</feature>
<evidence type="ECO:0000313" key="3">
    <source>
        <dbReference type="Proteomes" id="UP000319732"/>
    </source>
</evidence>
<feature type="transmembrane region" description="Helical" evidence="1">
    <location>
        <begin position="335"/>
        <end position="354"/>
    </location>
</feature>
<evidence type="ECO:0000313" key="2">
    <source>
        <dbReference type="EMBL" id="TQV78051.1"/>
    </source>
</evidence>
<dbReference type="Gene3D" id="3.30.70.1430">
    <property type="entry name" value="Multidrug efflux transporter AcrB pore domain"/>
    <property type="match status" value="2"/>
</dbReference>
<dbReference type="SUPFAM" id="SSF82866">
    <property type="entry name" value="Multidrug efflux transporter AcrB transmembrane domain"/>
    <property type="match status" value="2"/>
</dbReference>
<dbReference type="Gene3D" id="3.30.70.1320">
    <property type="entry name" value="Multidrug efflux transporter AcrB pore domain like"/>
    <property type="match status" value="1"/>
</dbReference>
<dbReference type="InterPro" id="IPR001036">
    <property type="entry name" value="Acrflvin-R"/>
</dbReference>
<dbReference type="GO" id="GO:0042910">
    <property type="term" value="F:xenobiotic transmembrane transporter activity"/>
    <property type="evidence" value="ECO:0007669"/>
    <property type="project" value="TreeGrafter"/>
</dbReference>
<dbReference type="PANTHER" id="PTHR32063">
    <property type="match status" value="1"/>
</dbReference>
<dbReference type="InterPro" id="IPR027463">
    <property type="entry name" value="AcrB_DN_DC_subdom"/>
</dbReference>
<keyword evidence="1" id="KW-1133">Transmembrane helix</keyword>
<name>A0A545TLL8_9GAMM</name>
<feature type="transmembrane region" description="Helical" evidence="1">
    <location>
        <begin position="954"/>
        <end position="975"/>
    </location>
</feature>
<feature type="transmembrane region" description="Helical" evidence="1">
    <location>
        <begin position="520"/>
        <end position="539"/>
    </location>
</feature>
<dbReference type="OrthoDB" id="5287122at2"/>
<sequence>MSNLVRFFIERPKLVNLIMILVILLGLSSLQASRYEVTPHIDMGVVTVTTTKAGAGPEEVELSISLVLEEELLKVNGVRKIFSRSMEGLSLITLNLDPDYPDKRKVLADIQKAVDRAQSRLPSDLIEKPLVEELGTDNLPVAELHITGAVSEDILRQQARHWQQVLRTVAGVSGIEKIGYRRPEIAIQLDQHKLLQLGVSIDEIKRAIALRNIRDSGGSISSLSSEKKVLTVGQFEDPLEVARLIVRSREPGNSVLLRDIATVLPDYEDWEVQVRTDGQLGIALQIKKLSTADELATLERVRELLASEKERLPGGVELHLVNDISRFTKDMLKTLVANAWMGFVSVFLILWLFLGRRLALWVSIGLPFSILATFAILLFTGFSINSLTLMSLILVLGMLVDDAIVSAESIQARRESGLSRKQAAIKGTQDVAAPVFVSVLTTILAFLPLFTLGGLEGDFVLVIPVVITLMLLASLFESKFLLPAHLAHSAFKTERRSWLVYSQQRYQQFILLLLRHRKKASAAIVLMFLTIITVSASQIRFQLYPDTAVDTINIQIELPNGTPFADTGTRVSALENAVRAVIPATDLLNIVSQIGHQDTDIYGGSEGRNQAWAVTTVYLKPSSEVQEPPAATLAKIKALAARQTDFVSIRVEPLKDTPVMGKPVELEIMSDGTEKLQVADAVKAFLVDLPGVTRVWDSQKTGKDILDLTFNYHNLAGYHLTVKQVAEAVRVAMDGLIVAEQQLAAERTYFRLSLPREGQKKLNTLKDLFIINSRGEAVALNSVASFSLRPGDTDIKHYAGRRTVTVYADIDRAATDVLSVNQHLREHIMAQNWGHQYPGMSFHQGGELEQQQQSYGNLGVAFFACILMILFVLVVLFNSFSQPLLILAVLPFSVMGVLVAFAVQDLPMSFIAMIGVLGLVGVLVNDAVVMVYSLNREKSPTDLGNIAKRAATRFRPIVITSITTVVGLFPTAYGWGGENPFVAPMVMAMVWGVLFGTLISLLLLPCLYVLNEDARLWLRRKVEQAIPAPNRPAEDY</sequence>
<dbReference type="SUPFAM" id="SSF82714">
    <property type="entry name" value="Multidrug efflux transporter AcrB TolC docking domain, DN and DC subdomains"/>
    <property type="match status" value="2"/>
</dbReference>
<dbReference type="Gene3D" id="3.30.70.1440">
    <property type="entry name" value="Multidrug efflux transporter AcrB pore domain"/>
    <property type="match status" value="1"/>
</dbReference>
<dbReference type="PRINTS" id="PR00702">
    <property type="entry name" value="ACRIFLAVINRP"/>
</dbReference>
<gene>
    <name evidence="2" type="ORF">FKG94_13290</name>
</gene>
<keyword evidence="3" id="KW-1185">Reference proteome</keyword>
<feature type="transmembrane region" description="Helical" evidence="1">
    <location>
        <begin position="858"/>
        <end position="877"/>
    </location>
</feature>
<feature type="transmembrane region" description="Helical" evidence="1">
    <location>
        <begin position="910"/>
        <end position="934"/>
    </location>
</feature>
<feature type="transmembrane region" description="Helical" evidence="1">
    <location>
        <begin position="390"/>
        <end position="410"/>
    </location>
</feature>
<dbReference type="AlphaFoldDB" id="A0A545TLL8"/>
<organism evidence="2 3">
    <name type="scientific">Exilibacterium tricleocarpae</name>
    <dbReference type="NCBI Taxonomy" id="2591008"/>
    <lineage>
        <taxon>Bacteria</taxon>
        <taxon>Pseudomonadati</taxon>
        <taxon>Pseudomonadota</taxon>
        <taxon>Gammaproteobacteria</taxon>
        <taxon>Cellvibrionales</taxon>
        <taxon>Cellvibrionaceae</taxon>
        <taxon>Exilibacterium</taxon>
    </lineage>
</organism>
<dbReference type="Gene3D" id="1.20.1640.10">
    <property type="entry name" value="Multidrug efflux transporter AcrB transmembrane domain"/>
    <property type="match status" value="2"/>
</dbReference>
<protein>
    <submittedName>
        <fullName evidence="2">Efflux RND transporter permease subunit</fullName>
    </submittedName>
</protein>
<dbReference type="EMBL" id="VHSG01000013">
    <property type="protein sequence ID" value="TQV78051.1"/>
    <property type="molecule type" value="Genomic_DNA"/>
</dbReference>
<evidence type="ECO:0000256" key="1">
    <source>
        <dbReference type="SAM" id="Phobius"/>
    </source>
</evidence>
<dbReference type="PANTHER" id="PTHR32063:SF33">
    <property type="entry name" value="RND SUPERFAMILY EFFLUX PUMP PERMEASE COMPONENT"/>
    <property type="match status" value="1"/>
</dbReference>
<feature type="transmembrane region" description="Helical" evidence="1">
    <location>
        <begin position="884"/>
        <end position="904"/>
    </location>
</feature>
<proteinExistence type="predicted"/>
<dbReference type="Gene3D" id="3.30.2090.10">
    <property type="entry name" value="Multidrug efflux transporter AcrB TolC docking domain, DN and DC subdomains"/>
    <property type="match status" value="2"/>
</dbReference>
<reference evidence="2 3" key="1">
    <citation type="submission" date="2019-06" db="EMBL/GenBank/DDBJ databases">
        <title>Whole genome sequence for Cellvibrionaceae sp. R142.</title>
        <authorList>
            <person name="Wang G."/>
        </authorList>
    </citation>
    <scope>NUCLEOTIDE SEQUENCE [LARGE SCALE GENOMIC DNA]</scope>
    <source>
        <strain evidence="2 3">R142</strain>
    </source>
</reference>
<keyword evidence="1" id="KW-0472">Membrane</keyword>
<feature type="transmembrane region" description="Helical" evidence="1">
    <location>
        <begin position="459"/>
        <end position="476"/>
    </location>
</feature>
<comment type="caution">
    <text evidence="2">The sequence shown here is derived from an EMBL/GenBank/DDBJ whole genome shotgun (WGS) entry which is preliminary data.</text>
</comment>
<feature type="transmembrane region" description="Helical" evidence="1">
    <location>
        <begin position="431"/>
        <end position="453"/>
    </location>
</feature>
<dbReference type="RefSeq" id="WP_142904830.1">
    <property type="nucleotide sequence ID" value="NZ_ML660094.1"/>
</dbReference>
<accession>A0A545TLL8</accession>
<dbReference type="GO" id="GO:0005886">
    <property type="term" value="C:plasma membrane"/>
    <property type="evidence" value="ECO:0007669"/>
    <property type="project" value="TreeGrafter"/>
</dbReference>
<dbReference type="SUPFAM" id="SSF82693">
    <property type="entry name" value="Multidrug efflux transporter AcrB pore domain, PN1, PN2, PC1 and PC2 subdomains"/>
    <property type="match status" value="2"/>
</dbReference>
<dbReference type="Proteomes" id="UP000319732">
    <property type="component" value="Unassembled WGS sequence"/>
</dbReference>
<feature type="transmembrane region" description="Helical" evidence="1">
    <location>
        <begin position="361"/>
        <end position="384"/>
    </location>
</feature>
<dbReference type="Pfam" id="PF00873">
    <property type="entry name" value="ACR_tran"/>
    <property type="match status" value="1"/>
</dbReference>